<gene>
    <name evidence="1" type="ORF">QRX60_50310</name>
</gene>
<evidence type="ECO:0000313" key="2">
    <source>
        <dbReference type="Proteomes" id="UP001239397"/>
    </source>
</evidence>
<reference evidence="1 2" key="1">
    <citation type="submission" date="2023-06" db="EMBL/GenBank/DDBJ databases">
        <authorList>
            <person name="Oyuntsetseg B."/>
            <person name="Kim S.B."/>
        </authorList>
    </citation>
    <scope>NUCLEOTIDE SEQUENCE [LARGE SCALE GENOMIC DNA]</scope>
    <source>
        <strain evidence="1 2">4-36</strain>
    </source>
</reference>
<dbReference type="Proteomes" id="UP001239397">
    <property type="component" value="Chromosome"/>
</dbReference>
<accession>A0A9Y2NES1</accession>
<dbReference type="AlphaFoldDB" id="A0A9Y2NES1"/>
<sequence>MQRSRRADLRLIHACGKYFSCLCDDCLSGFQVVHQSSRPVRREAYPHPATSFPASLQDPLAAENIHVVFKAASLDFDGLANELEFAPPHVDKKSYDEQANGREQLTIKGAIWPAVLQFILLRQSHLSGSGRGGRNRGQ</sequence>
<dbReference type="EMBL" id="CP127295">
    <property type="protein sequence ID" value="WIY02102.1"/>
    <property type="molecule type" value="Genomic_DNA"/>
</dbReference>
<name>A0A9Y2NES1_9PSEU</name>
<keyword evidence="2" id="KW-1185">Reference proteome</keyword>
<proteinExistence type="predicted"/>
<dbReference type="KEGG" id="amog:QRX60_50310"/>
<protein>
    <submittedName>
        <fullName evidence="1">Uncharacterized protein</fullName>
    </submittedName>
</protein>
<evidence type="ECO:0000313" key="1">
    <source>
        <dbReference type="EMBL" id="WIY02102.1"/>
    </source>
</evidence>
<dbReference type="RefSeq" id="WP_285998533.1">
    <property type="nucleotide sequence ID" value="NZ_CP127295.1"/>
</dbReference>
<organism evidence="1 2">
    <name type="scientific">Amycolatopsis mongoliensis</name>
    <dbReference type="NCBI Taxonomy" id="715475"/>
    <lineage>
        <taxon>Bacteria</taxon>
        <taxon>Bacillati</taxon>
        <taxon>Actinomycetota</taxon>
        <taxon>Actinomycetes</taxon>
        <taxon>Pseudonocardiales</taxon>
        <taxon>Pseudonocardiaceae</taxon>
        <taxon>Amycolatopsis</taxon>
    </lineage>
</organism>